<dbReference type="RefSeq" id="WP_271174479.1">
    <property type="nucleotide sequence ID" value="NZ_BSEJ01000017.1"/>
</dbReference>
<dbReference type="Pfam" id="PF01757">
    <property type="entry name" value="Acyl_transf_3"/>
    <property type="match status" value="1"/>
</dbReference>
<feature type="transmembrane region" description="Helical" evidence="2">
    <location>
        <begin position="338"/>
        <end position="357"/>
    </location>
</feature>
<feature type="domain" description="SGNH" evidence="4">
    <location>
        <begin position="460"/>
        <end position="683"/>
    </location>
</feature>
<comment type="caution">
    <text evidence="5">The sequence shown here is derived from an EMBL/GenBank/DDBJ whole genome shotgun (WGS) entry which is preliminary data.</text>
</comment>
<reference evidence="5" key="1">
    <citation type="journal article" date="2014" name="Int. J. Syst. Evol. Microbiol.">
        <title>Complete genome sequence of Corynebacterium casei LMG S-19264T (=DSM 44701T), isolated from a smear-ripened cheese.</title>
        <authorList>
            <consortium name="US DOE Joint Genome Institute (JGI-PGF)"/>
            <person name="Walter F."/>
            <person name="Albersmeier A."/>
            <person name="Kalinowski J."/>
            <person name="Ruckert C."/>
        </authorList>
    </citation>
    <scope>NUCLEOTIDE SEQUENCE</scope>
    <source>
        <strain evidence="5">VKM Ac-1020</strain>
    </source>
</reference>
<dbReference type="InterPro" id="IPR043968">
    <property type="entry name" value="SGNH"/>
</dbReference>
<keyword evidence="2" id="KW-1133">Transmembrane helix</keyword>
<keyword evidence="6" id="KW-1185">Reference proteome</keyword>
<dbReference type="GO" id="GO:0016747">
    <property type="term" value="F:acyltransferase activity, transferring groups other than amino-acyl groups"/>
    <property type="evidence" value="ECO:0007669"/>
    <property type="project" value="InterPro"/>
</dbReference>
<accession>A0A9W6LY14</accession>
<dbReference type="PANTHER" id="PTHR23028:SF53">
    <property type="entry name" value="ACYL_TRANSF_3 DOMAIN-CONTAINING PROTEIN"/>
    <property type="match status" value="1"/>
</dbReference>
<evidence type="ECO:0000256" key="1">
    <source>
        <dbReference type="SAM" id="MobiDB-lite"/>
    </source>
</evidence>
<protein>
    <submittedName>
        <fullName evidence="5">Acyltransferase</fullName>
    </submittedName>
</protein>
<keyword evidence="2" id="KW-0812">Transmembrane</keyword>
<evidence type="ECO:0000259" key="3">
    <source>
        <dbReference type="Pfam" id="PF01757"/>
    </source>
</evidence>
<dbReference type="GO" id="GO:0009103">
    <property type="term" value="P:lipopolysaccharide biosynthetic process"/>
    <property type="evidence" value="ECO:0007669"/>
    <property type="project" value="TreeGrafter"/>
</dbReference>
<dbReference type="Proteomes" id="UP001142462">
    <property type="component" value="Unassembled WGS sequence"/>
</dbReference>
<feature type="transmembrane region" description="Helical" evidence="2">
    <location>
        <begin position="227"/>
        <end position="243"/>
    </location>
</feature>
<organism evidence="5 6">
    <name type="scientific">Microbacterium barkeri</name>
    <dbReference type="NCBI Taxonomy" id="33917"/>
    <lineage>
        <taxon>Bacteria</taxon>
        <taxon>Bacillati</taxon>
        <taxon>Actinomycetota</taxon>
        <taxon>Actinomycetes</taxon>
        <taxon>Micrococcales</taxon>
        <taxon>Microbacteriaceae</taxon>
        <taxon>Microbacterium</taxon>
    </lineage>
</organism>
<evidence type="ECO:0000313" key="6">
    <source>
        <dbReference type="Proteomes" id="UP001142462"/>
    </source>
</evidence>
<dbReference type="Pfam" id="PF19040">
    <property type="entry name" value="SGNH"/>
    <property type="match status" value="1"/>
</dbReference>
<proteinExistence type="predicted"/>
<dbReference type="InterPro" id="IPR050879">
    <property type="entry name" value="Acyltransferase_3"/>
</dbReference>
<evidence type="ECO:0000259" key="4">
    <source>
        <dbReference type="Pfam" id="PF19040"/>
    </source>
</evidence>
<feature type="transmembrane region" description="Helical" evidence="2">
    <location>
        <begin position="250"/>
        <end position="267"/>
    </location>
</feature>
<feature type="transmembrane region" description="Helical" evidence="2">
    <location>
        <begin position="189"/>
        <end position="207"/>
    </location>
</feature>
<feature type="domain" description="Acyltransferase 3" evidence="3">
    <location>
        <begin position="27"/>
        <end position="354"/>
    </location>
</feature>
<feature type="transmembrane region" description="Helical" evidence="2">
    <location>
        <begin position="163"/>
        <end position="180"/>
    </location>
</feature>
<evidence type="ECO:0000256" key="2">
    <source>
        <dbReference type="SAM" id="Phobius"/>
    </source>
</evidence>
<dbReference type="InterPro" id="IPR002656">
    <property type="entry name" value="Acyl_transf_3_dom"/>
</dbReference>
<reference evidence="5" key="2">
    <citation type="submission" date="2023-01" db="EMBL/GenBank/DDBJ databases">
        <authorList>
            <person name="Sun Q."/>
            <person name="Evtushenko L."/>
        </authorList>
    </citation>
    <scope>NUCLEOTIDE SEQUENCE</scope>
    <source>
        <strain evidence="5">VKM Ac-1020</strain>
    </source>
</reference>
<keyword evidence="5" id="KW-0012">Acyltransferase</keyword>
<dbReference type="GO" id="GO:0016020">
    <property type="term" value="C:membrane"/>
    <property type="evidence" value="ECO:0007669"/>
    <property type="project" value="TreeGrafter"/>
</dbReference>
<dbReference type="AlphaFoldDB" id="A0A9W6LY14"/>
<name>A0A9W6LY14_9MICO</name>
<keyword evidence="5" id="KW-0808">Transferase</keyword>
<evidence type="ECO:0000313" key="5">
    <source>
        <dbReference type="EMBL" id="GLJ62800.1"/>
    </source>
</evidence>
<feature type="region of interest" description="Disordered" evidence="1">
    <location>
        <begin position="1"/>
        <end position="21"/>
    </location>
</feature>
<dbReference type="EMBL" id="BSEJ01000017">
    <property type="protein sequence ID" value="GLJ62800.1"/>
    <property type="molecule type" value="Genomic_DNA"/>
</dbReference>
<feature type="transmembrane region" description="Helical" evidence="2">
    <location>
        <begin position="91"/>
        <end position="111"/>
    </location>
</feature>
<feature type="transmembrane region" description="Helical" evidence="2">
    <location>
        <begin position="273"/>
        <end position="293"/>
    </location>
</feature>
<gene>
    <name evidence="5" type="ORF">GCM10017576_29310</name>
</gene>
<feature type="transmembrane region" description="Helical" evidence="2">
    <location>
        <begin position="377"/>
        <end position="396"/>
    </location>
</feature>
<dbReference type="PANTHER" id="PTHR23028">
    <property type="entry name" value="ACETYLTRANSFERASE"/>
    <property type="match status" value="1"/>
</dbReference>
<feature type="transmembrane region" description="Helical" evidence="2">
    <location>
        <begin position="50"/>
        <end position="70"/>
    </location>
</feature>
<sequence>MSALAQGIGAQPRMSGGREPSHLRRDVQGLRAVAVLAVIANHAVGWPAGGFLGVDVFFVISGFIITALLLRESDRTGRISLAEFYRRRVRRIMPASVVVLVVTVGASWVLLGGEQARSIALDALAAVFFVSNWRFAAEGTDYWADTGAVSPLQHYWSLGVEEQFYLVWPAILILCLLLAARRRVPSRRVLAIALGAILVGSLAWGALETLQRPGIAYFSSLTRAWELALGALVAVGAPLLARLRDAWRPRIVWVGLAALAFALLTSGSEGMPVPGALLAVVATAVVIAGGTGGREPDIWPLTNRASTYVGDLSFSLYLWHFPVVVFLAPRFDAHERKFLAVVLAVTLVLAVVTYHLVENPVRRSAWLARGSGRMVWVATIGGVALLIAGLVAAGAVRPPAPAAAAAEPTAITSQAQLDGLLRDALAATAWPALDPAPADVAVQGMPEEDGAGCSNVDLADPSACWFPHEGAERTAVVMGDSTGIVLLPMIRAALGDGWNVKALTMAACYQVDIPRWYDNAEHERTCEEHQAGALAEVERLSPDLVFVSNLYSGVWHLEPAVDALDGGGVYQWALETERLAEQLKRVTDDVVFVQSPPRREALGECAVAGSSPSACVHEVDALYREVAEGERAAVRSAGAAYVTVEEWFCADGRCPAFVGTTPTMRDEMHVTRQYAEMLAPLLREKLGERIRSR</sequence>
<keyword evidence="2" id="KW-0472">Membrane</keyword>
<feature type="transmembrane region" description="Helical" evidence="2">
    <location>
        <begin position="305"/>
        <end position="326"/>
    </location>
</feature>